<gene>
    <name evidence="2" type="ORF">H4683_001334</name>
</gene>
<dbReference type="AlphaFoldDB" id="A0A927MMK9"/>
<keyword evidence="3" id="KW-1185">Reference proteome</keyword>
<dbReference type="RefSeq" id="WP_192598051.1">
    <property type="nucleotide sequence ID" value="NZ_JADBEL010000005.1"/>
</dbReference>
<reference evidence="2" key="1">
    <citation type="submission" date="2020-10" db="EMBL/GenBank/DDBJ databases">
        <title>Genomic Encyclopedia of Type Strains, Phase IV (KMG-IV): sequencing the most valuable type-strain genomes for metagenomic binning, comparative biology and taxonomic classification.</title>
        <authorList>
            <person name="Goeker M."/>
        </authorList>
    </citation>
    <scope>NUCLEOTIDE SEQUENCE</scope>
    <source>
        <strain evidence="2">DSM 13886</strain>
    </source>
</reference>
<name>A0A927MMK9_9BACL</name>
<keyword evidence="1" id="KW-0812">Transmembrane</keyword>
<dbReference type="Proteomes" id="UP000658225">
    <property type="component" value="Unassembled WGS sequence"/>
</dbReference>
<feature type="transmembrane region" description="Helical" evidence="1">
    <location>
        <begin position="81"/>
        <end position="105"/>
    </location>
</feature>
<accession>A0A927MMK9</accession>
<evidence type="ECO:0000313" key="2">
    <source>
        <dbReference type="EMBL" id="MBE1554259.1"/>
    </source>
</evidence>
<evidence type="ECO:0000313" key="3">
    <source>
        <dbReference type="Proteomes" id="UP000658225"/>
    </source>
</evidence>
<feature type="transmembrane region" description="Helical" evidence="1">
    <location>
        <begin position="12"/>
        <end position="33"/>
    </location>
</feature>
<evidence type="ECO:0000256" key="1">
    <source>
        <dbReference type="SAM" id="Phobius"/>
    </source>
</evidence>
<keyword evidence="1" id="KW-0472">Membrane</keyword>
<sequence>MMNIKKKECMKININLFSFILSLFSIPIFFIAISSANFKSIFIKIIGPHPLNIVLGITLIAFFLGIIGLKDVREWKAMARSVFTIIFTLCFSGVLIVIIFVGFLLS</sequence>
<organism evidence="2 3">
    <name type="scientific">Sporosarcina limicola</name>
    <dbReference type="NCBI Taxonomy" id="34101"/>
    <lineage>
        <taxon>Bacteria</taxon>
        <taxon>Bacillati</taxon>
        <taxon>Bacillota</taxon>
        <taxon>Bacilli</taxon>
        <taxon>Bacillales</taxon>
        <taxon>Caryophanaceae</taxon>
        <taxon>Sporosarcina</taxon>
    </lineage>
</organism>
<feature type="transmembrane region" description="Helical" evidence="1">
    <location>
        <begin position="53"/>
        <end position="69"/>
    </location>
</feature>
<keyword evidence="1" id="KW-1133">Transmembrane helix</keyword>
<proteinExistence type="predicted"/>
<protein>
    <submittedName>
        <fullName evidence="2">Uncharacterized protein</fullName>
    </submittedName>
</protein>
<dbReference type="EMBL" id="JADBEL010000005">
    <property type="protein sequence ID" value="MBE1554259.1"/>
    <property type="molecule type" value="Genomic_DNA"/>
</dbReference>
<comment type="caution">
    <text evidence="2">The sequence shown here is derived from an EMBL/GenBank/DDBJ whole genome shotgun (WGS) entry which is preliminary data.</text>
</comment>